<keyword evidence="6" id="KW-1185">Reference proteome</keyword>
<dbReference type="Proteomes" id="UP000327044">
    <property type="component" value="Unassembled WGS sequence"/>
</dbReference>
<feature type="domain" description="CIDE-N" evidence="3">
    <location>
        <begin position="8"/>
        <end position="84"/>
    </location>
</feature>
<reference evidence="5" key="3">
    <citation type="submission" date="2019-08" db="EMBL/GenBank/DDBJ databases">
        <authorList>
            <consortium name="Photinus pyralis genome working group"/>
            <person name="Fallon T.R."/>
            <person name="Sander Lower S.E."/>
            <person name="Weng J.-K."/>
        </authorList>
    </citation>
    <scope>NUCLEOTIDE SEQUENCE</scope>
    <source>
        <strain evidence="5">1611_PpyrPB1</strain>
        <tissue evidence="5">Whole body</tissue>
    </source>
</reference>
<dbReference type="AlphaFoldDB" id="A0A1Y1M327"/>
<dbReference type="PROSITE" id="PS51135">
    <property type="entry name" value="CIDE_N"/>
    <property type="match status" value="1"/>
</dbReference>
<dbReference type="Pfam" id="PF02017">
    <property type="entry name" value="CIDE-N"/>
    <property type="match status" value="1"/>
</dbReference>
<organism evidence="4">
    <name type="scientific">Photinus pyralis</name>
    <name type="common">Common eastern firefly</name>
    <name type="synonym">Lampyris pyralis</name>
    <dbReference type="NCBI Taxonomy" id="7054"/>
    <lineage>
        <taxon>Eukaryota</taxon>
        <taxon>Metazoa</taxon>
        <taxon>Ecdysozoa</taxon>
        <taxon>Arthropoda</taxon>
        <taxon>Hexapoda</taxon>
        <taxon>Insecta</taxon>
        <taxon>Pterygota</taxon>
        <taxon>Neoptera</taxon>
        <taxon>Endopterygota</taxon>
        <taxon>Coleoptera</taxon>
        <taxon>Polyphaga</taxon>
        <taxon>Elateriformia</taxon>
        <taxon>Elateroidea</taxon>
        <taxon>Lampyridae</taxon>
        <taxon>Lampyrinae</taxon>
        <taxon>Photinus</taxon>
    </lineage>
</organism>
<proteinExistence type="predicted"/>
<evidence type="ECO:0000313" key="4">
    <source>
        <dbReference type="EMBL" id="JAV79881.1"/>
    </source>
</evidence>
<reference evidence="4" key="1">
    <citation type="journal article" date="2016" name="Sci. Rep.">
        <title>Molecular characterization of firefly nuptial gifts: a multi-omics approach sheds light on postcopulatory sexual selection.</title>
        <authorList>
            <person name="Al-Wathiqui N."/>
            <person name="Fallon T.R."/>
            <person name="South A."/>
            <person name="Weng J.K."/>
            <person name="Lewis S.M."/>
        </authorList>
    </citation>
    <scope>NUCLEOTIDE SEQUENCE</scope>
</reference>
<dbReference type="Gene3D" id="3.10.20.10">
    <property type="match status" value="1"/>
</dbReference>
<accession>A0A1Y1M327</accession>
<protein>
    <recommendedName>
        <fullName evidence="3">CIDE-N domain-containing protein</fullName>
    </recommendedName>
</protein>
<dbReference type="EMBL" id="GEZM01042406">
    <property type="protein sequence ID" value="JAV79881.1"/>
    <property type="molecule type" value="Transcribed_RNA"/>
</dbReference>
<reference evidence="5 6" key="2">
    <citation type="journal article" date="2018" name="Elife">
        <title>Firefly genomes illuminate parallel origins of bioluminescence in beetles.</title>
        <authorList>
            <person name="Fallon T.R."/>
            <person name="Lower S.E."/>
            <person name="Chang C.H."/>
            <person name="Bessho-Uehara M."/>
            <person name="Martin G.J."/>
            <person name="Bewick A.J."/>
            <person name="Behringer M."/>
            <person name="Debat H.J."/>
            <person name="Wong I."/>
            <person name="Day J.C."/>
            <person name="Suvorov A."/>
            <person name="Silva C.J."/>
            <person name="Stanger-Hall K.F."/>
            <person name="Hall D.W."/>
            <person name="Schmitz R.J."/>
            <person name="Nelson D.R."/>
            <person name="Lewis S.M."/>
            <person name="Shigenobu S."/>
            <person name="Bybee S.M."/>
            <person name="Larracuente A.M."/>
            <person name="Oba Y."/>
            <person name="Weng J.K."/>
        </authorList>
    </citation>
    <scope>NUCLEOTIDE SEQUENCE [LARGE SCALE GENOMIC DNA]</scope>
    <source>
        <strain evidence="5">1611_PpyrPB1</strain>
        <tissue evidence="5">Whole body</tissue>
    </source>
</reference>
<dbReference type="CDD" id="cd01615">
    <property type="entry name" value="CIDE_N"/>
    <property type="match status" value="1"/>
</dbReference>
<evidence type="ECO:0000313" key="5">
    <source>
        <dbReference type="EMBL" id="KAB0801772.1"/>
    </source>
</evidence>
<evidence type="ECO:0000256" key="2">
    <source>
        <dbReference type="PROSITE-ProRule" id="PRU00447"/>
    </source>
</evidence>
<dbReference type="PANTHER" id="PTHR12306">
    <property type="entry name" value="CELL DEATH ACTIVATOR CIDE"/>
    <property type="match status" value="1"/>
</dbReference>
<name>A0A1Y1M327_PHOPY</name>
<gene>
    <name evidence="5" type="ORF">PPYR_03958</name>
</gene>
<dbReference type="PANTHER" id="PTHR12306:SF15">
    <property type="entry name" value="DNAATION FACTOR-RELATED PROTEIN 1, ISOFORM B-RELATED"/>
    <property type="match status" value="1"/>
</dbReference>
<sequence length="186" mass="20768">MEENEQSAGKPFKITDLTREIRKGVVATSLQDLTSKVSEKLLIDGPITVVLEVDGTEIDDDEYFATLEPHTNLMILKEEQKWIPPIPPCRLSVDAVDDGKASPELAGLVGKIKQNLCHVSLLGGTELEMLSDMDPDSLVDITFPDKIFLEQLKEASGRYLSEKRQAQDAMELLRLYHEQETEGEAQ</sequence>
<dbReference type="EMBL" id="VVIM01000002">
    <property type="protein sequence ID" value="KAB0801772.1"/>
    <property type="molecule type" value="Genomic_DNA"/>
</dbReference>
<evidence type="ECO:0000256" key="1">
    <source>
        <dbReference type="ARBA" id="ARBA00022703"/>
    </source>
</evidence>
<dbReference type="OrthoDB" id="6475906at2759"/>
<dbReference type="SMART" id="SM00266">
    <property type="entry name" value="CAD"/>
    <property type="match status" value="1"/>
</dbReference>
<evidence type="ECO:0000313" key="6">
    <source>
        <dbReference type="Proteomes" id="UP000327044"/>
    </source>
</evidence>
<evidence type="ECO:0000259" key="3">
    <source>
        <dbReference type="PROSITE" id="PS51135"/>
    </source>
</evidence>
<dbReference type="InParanoid" id="A0A1Y1M327"/>
<dbReference type="GO" id="GO:0006915">
    <property type="term" value="P:apoptotic process"/>
    <property type="evidence" value="ECO:0007669"/>
    <property type="project" value="UniProtKB-UniRule"/>
</dbReference>
<keyword evidence="1 2" id="KW-0053">Apoptosis</keyword>
<dbReference type="SUPFAM" id="SSF54277">
    <property type="entry name" value="CAD &amp; PB1 domains"/>
    <property type="match status" value="1"/>
</dbReference>
<dbReference type="FunCoup" id="A0A1Y1M327">
    <property type="interactions" value="34"/>
</dbReference>
<dbReference type="GO" id="GO:0042981">
    <property type="term" value="P:regulation of apoptotic process"/>
    <property type="evidence" value="ECO:0007669"/>
    <property type="project" value="TreeGrafter"/>
</dbReference>
<dbReference type="InterPro" id="IPR003508">
    <property type="entry name" value="CIDE-N_dom"/>
</dbReference>